<evidence type="ECO:0000313" key="2">
    <source>
        <dbReference type="Proteomes" id="UP001732700"/>
    </source>
</evidence>
<protein>
    <submittedName>
        <fullName evidence="1">Uncharacterized protein</fullName>
    </submittedName>
</protein>
<name>A0ACD5U3H7_AVESA</name>
<accession>A0ACD5U3H7</accession>
<reference evidence="1" key="1">
    <citation type="submission" date="2021-05" db="EMBL/GenBank/DDBJ databases">
        <authorList>
            <person name="Scholz U."/>
            <person name="Mascher M."/>
            <person name="Fiebig A."/>
        </authorList>
    </citation>
    <scope>NUCLEOTIDE SEQUENCE [LARGE SCALE GENOMIC DNA]</scope>
</reference>
<proteinExistence type="predicted"/>
<sequence length="358" mass="39528">MPLTQDQHANEEGLLDGQLELWHTALAFMKSMALKSALDLGVADAIHHHGGAATLPQILAKAALHPSKLSCLRRLMRVLTVSGIFNIQYAENRDEVVYTLTSASHLLVGTPSLVPALNMMLHPIHVSSFFDFGKWFQKELPEGMDLFKLKHGKTMWELADQDPAYNSLLNKGMVSDSRFLMDIVLKECSDVFRGITSLVDVAGGLGGAAQTISKAFPHVKCSVMDLAHVVAEAPTGTNVEYIVGDMFDSVPPANAVFLKWVFHDWGDAECVKILKNCKRAIPSRDGGGKVIVIDMVVGDGPQNSKHKESQVMYDLFIKLINGVERDEKEWRKIIFEAGFSDYKIIPALGIRSIIEVYP</sequence>
<reference evidence="1" key="2">
    <citation type="submission" date="2025-09" db="UniProtKB">
        <authorList>
            <consortium name="EnsemblPlants"/>
        </authorList>
    </citation>
    <scope>IDENTIFICATION</scope>
</reference>
<keyword evidence="2" id="KW-1185">Reference proteome</keyword>
<organism evidence="1 2">
    <name type="scientific">Avena sativa</name>
    <name type="common">Oat</name>
    <dbReference type="NCBI Taxonomy" id="4498"/>
    <lineage>
        <taxon>Eukaryota</taxon>
        <taxon>Viridiplantae</taxon>
        <taxon>Streptophyta</taxon>
        <taxon>Embryophyta</taxon>
        <taxon>Tracheophyta</taxon>
        <taxon>Spermatophyta</taxon>
        <taxon>Magnoliopsida</taxon>
        <taxon>Liliopsida</taxon>
        <taxon>Poales</taxon>
        <taxon>Poaceae</taxon>
        <taxon>BOP clade</taxon>
        <taxon>Pooideae</taxon>
        <taxon>Poodae</taxon>
        <taxon>Poeae</taxon>
        <taxon>Poeae Chloroplast Group 1 (Aveneae type)</taxon>
        <taxon>Aveninae</taxon>
        <taxon>Avena</taxon>
    </lineage>
</organism>
<dbReference type="Proteomes" id="UP001732700">
    <property type="component" value="Chromosome 1D"/>
</dbReference>
<dbReference type="EnsemblPlants" id="AVESA.00010b.r2.1DG0170610.1">
    <property type="protein sequence ID" value="AVESA.00010b.r2.1DG0170610.1.CDS"/>
    <property type="gene ID" value="AVESA.00010b.r2.1DG0170610"/>
</dbReference>
<evidence type="ECO:0000313" key="1">
    <source>
        <dbReference type="EnsemblPlants" id="AVESA.00010b.r2.1DG0170610.1.CDS"/>
    </source>
</evidence>